<dbReference type="PANTHER" id="PTHR10909:SF382">
    <property type="entry name" value="ACYL-COENZYME A OXIDASE"/>
    <property type="match status" value="1"/>
</dbReference>
<evidence type="ECO:0000313" key="2">
    <source>
        <dbReference type="EMBL" id="KAF7356178.1"/>
    </source>
</evidence>
<dbReference type="SUPFAM" id="SSF56645">
    <property type="entry name" value="Acyl-CoA dehydrogenase NM domain-like"/>
    <property type="match status" value="1"/>
</dbReference>
<dbReference type="EMBL" id="JACAZI010000007">
    <property type="protein sequence ID" value="KAF7356178.1"/>
    <property type="molecule type" value="Genomic_DNA"/>
</dbReference>
<dbReference type="InterPro" id="IPR055060">
    <property type="entry name" value="ACOX_C_alpha1"/>
</dbReference>
<protein>
    <recommendedName>
        <fullName evidence="1">Acyl-CoA oxidase C-alpha1 domain-containing protein</fullName>
    </recommendedName>
</protein>
<accession>A0A8H6Y8B3</accession>
<comment type="caution">
    <text evidence="2">The sequence shown here is derived from an EMBL/GenBank/DDBJ whole genome shotgun (WGS) entry which is preliminary data.</text>
</comment>
<proteinExistence type="predicted"/>
<feature type="domain" description="Acyl-CoA oxidase C-alpha1" evidence="1">
    <location>
        <begin position="274"/>
        <end position="409"/>
    </location>
</feature>
<dbReference type="InterPro" id="IPR012258">
    <property type="entry name" value="Acyl-CoA_oxidase"/>
</dbReference>
<gene>
    <name evidence="2" type="ORF">MVEN_00949100</name>
</gene>
<dbReference type="Proteomes" id="UP000620124">
    <property type="component" value="Unassembled WGS sequence"/>
</dbReference>
<evidence type="ECO:0000313" key="3">
    <source>
        <dbReference type="Proteomes" id="UP000620124"/>
    </source>
</evidence>
<dbReference type="GO" id="GO:0071949">
    <property type="term" value="F:FAD binding"/>
    <property type="evidence" value="ECO:0007669"/>
    <property type="project" value="InterPro"/>
</dbReference>
<keyword evidence="3" id="KW-1185">Reference proteome</keyword>
<sequence length="572" mass="62334">MPASLESLPAHGQKTNVSDNTLFGFGKTFEGYLSYADRIQLSLKRAKAIIDAHALTVHDIETLTRSFWNVHTDHAMAMDTGAGTLVTIQINLVAGTLVKYLKGNSYVKSLMADVLSFNVLAHYCLTEVGHGLDAINIETTSTLLDDGGFELHTPHPGAAKIMPPTSPCAIPAIGIVFAKLIVKGQDYGIRPFVLPLNDGKVMMPGITAKYFISLLLPPREGPPPLNHSITCFNRVKLPHDALLGPLGSHVEDKIAIRANHINTIWRTAVGALALAGSCITTMDRSAYIAGRYSQRRTVGLPDKSRVPILSFRTQHKPILTTLAQAFVAKEFFQVAITKFAEESTDLRVRQAWSTIVKATLVEHSKTATLLLAERCGAQGLFAHNEMCSMHASLLGLSTAEGDVLGLCIRLVSELLQERYHVPSSTHPTSLLALHEQGLFAENRAILAKISGHRSADFNNLVLPKSEQIVRAIGHRMAYDAAVDAGLDPRITSLYLATAVKLDSAWYSENADLPRHLQDAQENEAICAALPCLDEWLVKTGVERHSQVPILSESNWATFVEGLQEFGSDEGAY</sequence>
<dbReference type="InterPro" id="IPR036250">
    <property type="entry name" value="AcylCo_DH-like_C"/>
</dbReference>
<dbReference type="Gene3D" id="1.20.140.10">
    <property type="entry name" value="Butyryl-CoA Dehydrogenase, subunit A, domain 3"/>
    <property type="match status" value="1"/>
</dbReference>
<dbReference type="InterPro" id="IPR046373">
    <property type="entry name" value="Acyl-CoA_Oxase/DH_mid-dom_sf"/>
</dbReference>
<dbReference type="AlphaFoldDB" id="A0A8H6Y8B3"/>
<dbReference type="GO" id="GO:0005504">
    <property type="term" value="F:fatty acid binding"/>
    <property type="evidence" value="ECO:0007669"/>
    <property type="project" value="TreeGrafter"/>
</dbReference>
<dbReference type="Gene3D" id="2.40.110.10">
    <property type="entry name" value="Butyryl-CoA Dehydrogenase, subunit A, domain 2"/>
    <property type="match status" value="1"/>
</dbReference>
<dbReference type="InterPro" id="IPR009100">
    <property type="entry name" value="AcylCoA_DH/oxidase_NM_dom_sf"/>
</dbReference>
<reference evidence="2" key="1">
    <citation type="submission" date="2020-05" db="EMBL/GenBank/DDBJ databases">
        <title>Mycena genomes resolve the evolution of fungal bioluminescence.</title>
        <authorList>
            <person name="Tsai I.J."/>
        </authorList>
    </citation>
    <scope>NUCLEOTIDE SEQUENCE</scope>
    <source>
        <strain evidence="2">CCC161011</strain>
    </source>
</reference>
<dbReference type="GO" id="GO:0033540">
    <property type="term" value="P:fatty acid beta-oxidation using acyl-CoA oxidase"/>
    <property type="evidence" value="ECO:0007669"/>
    <property type="project" value="TreeGrafter"/>
</dbReference>
<dbReference type="GO" id="GO:0055088">
    <property type="term" value="P:lipid homeostasis"/>
    <property type="evidence" value="ECO:0007669"/>
    <property type="project" value="TreeGrafter"/>
</dbReference>
<dbReference type="OrthoDB" id="538336at2759"/>
<dbReference type="GO" id="GO:0003997">
    <property type="term" value="F:acyl-CoA oxidase activity"/>
    <property type="evidence" value="ECO:0007669"/>
    <property type="project" value="InterPro"/>
</dbReference>
<evidence type="ECO:0000259" key="1">
    <source>
        <dbReference type="Pfam" id="PF22924"/>
    </source>
</evidence>
<dbReference type="SUPFAM" id="SSF47203">
    <property type="entry name" value="Acyl-CoA dehydrogenase C-terminal domain-like"/>
    <property type="match status" value="1"/>
</dbReference>
<dbReference type="PANTHER" id="PTHR10909">
    <property type="entry name" value="ELECTRON TRANSPORT OXIDOREDUCTASE"/>
    <property type="match status" value="1"/>
</dbReference>
<name>A0A8H6Y8B3_9AGAR</name>
<organism evidence="2 3">
    <name type="scientific">Mycena venus</name>
    <dbReference type="NCBI Taxonomy" id="2733690"/>
    <lineage>
        <taxon>Eukaryota</taxon>
        <taxon>Fungi</taxon>
        <taxon>Dikarya</taxon>
        <taxon>Basidiomycota</taxon>
        <taxon>Agaricomycotina</taxon>
        <taxon>Agaricomycetes</taxon>
        <taxon>Agaricomycetidae</taxon>
        <taxon>Agaricales</taxon>
        <taxon>Marasmiineae</taxon>
        <taxon>Mycenaceae</taxon>
        <taxon>Mycena</taxon>
    </lineage>
</organism>
<dbReference type="GO" id="GO:0005777">
    <property type="term" value="C:peroxisome"/>
    <property type="evidence" value="ECO:0007669"/>
    <property type="project" value="InterPro"/>
</dbReference>
<dbReference type="Pfam" id="PF22924">
    <property type="entry name" value="ACOX_C_alpha1"/>
    <property type="match status" value="1"/>
</dbReference>